<dbReference type="AlphaFoldDB" id="A0A182K6Q2"/>
<name>A0A182K6Q2_9DIPT</name>
<protein>
    <submittedName>
        <fullName evidence="2">Uncharacterized protein</fullName>
    </submittedName>
</protein>
<dbReference type="SMART" id="SM00697">
    <property type="entry name" value="DM8"/>
    <property type="match status" value="3"/>
</dbReference>
<dbReference type="Pfam" id="PF06477">
    <property type="entry name" value="DUF1091"/>
    <property type="match status" value="4"/>
</dbReference>
<dbReference type="EnsemblMetazoa" id="ACHR006437-RA">
    <property type="protein sequence ID" value="ACHR006437-PA"/>
    <property type="gene ID" value="ACHR006437"/>
</dbReference>
<evidence type="ECO:0000313" key="3">
    <source>
        <dbReference type="Proteomes" id="UP000075881"/>
    </source>
</evidence>
<dbReference type="InterPro" id="IPR036846">
    <property type="entry name" value="GM2-AP_sf"/>
</dbReference>
<proteinExistence type="predicted"/>
<evidence type="ECO:0000256" key="1">
    <source>
        <dbReference type="ARBA" id="ARBA00022729"/>
    </source>
</evidence>
<keyword evidence="1" id="KW-0732">Signal</keyword>
<reference evidence="3" key="1">
    <citation type="submission" date="2013-03" db="EMBL/GenBank/DDBJ databases">
        <title>The Genome Sequence of Anopheles christyi ACHKN1017.</title>
        <authorList>
            <consortium name="The Broad Institute Genomics Platform"/>
            <person name="Neafsey D.E."/>
            <person name="Besansky N."/>
            <person name="Walker B."/>
            <person name="Young S.K."/>
            <person name="Zeng Q."/>
            <person name="Gargeya S."/>
            <person name="Fitzgerald M."/>
            <person name="Haas B."/>
            <person name="Abouelleil A."/>
            <person name="Allen A.W."/>
            <person name="Alvarado L."/>
            <person name="Arachchi H.M."/>
            <person name="Berlin A.M."/>
            <person name="Chapman S.B."/>
            <person name="Gainer-Dewar J."/>
            <person name="Goldberg J."/>
            <person name="Griggs A."/>
            <person name="Gujja S."/>
            <person name="Hansen M."/>
            <person name="Howarth C."/>
            <person name="Imamovic A."/>
            <person name="Ireland A."/>
            <person name="Larimer J."/>
            <person name="McCowan C."/>
            <person name="Murphy C."/>
            <person name="Pearson M."/>
            <person name="Poon T.W."/>
            <person name="Priest M."/>
            <person name="Roberts A."/>
            <person name="Saif S."/>
            <person name="Shea T."/>
            <person name="Sisk P."/>
            <person name="Sykes S."/>
            <person name="Wortman J."/>
            <person name="Nusbaum C."/>
            <person name="Birren B."/>
        </authorList>
    </citation>
    <scope>NUCLEOTIDE SEQUENCE [LARGE SCALE GENOMIC DNA]</scope>
    <source>
        <strain evidence="3">ACHKN1017</strain>
    </source>
</reference>
<evidence type="ECO:0000313" key="2">
    <source>
        <dbReference type="EnsemblMetazoa" id="ACHR006437-PA"/>
    </source>
</evidence>
<reference evidence="2" key="2">
    <citation type="submission" date="2020-05" db="UniProtKB">
        <authorList>
            <consortium name="EnsemblMetazoa"/>
        </authorList>
    </citation>
    <scope>IDENTIFICATION</scope>
    <source>
        <strain evidence="2">ACHKN1017</strain>
    </source>
</reference>
<dbReference type="Proteomes" id="UP000075881">
    <property type="component" value="Unassembled WGS sequence"/>
</dbReference>
<dbReference type="Gene3D" id="2.70.220.10">
    <property type="entry name" value="Ganglioside GM2 activator"/>
    <property type="match status" value="1"/>
</dbReference>
<organism evidence="2 3">
    <name type="scientific">Anopheles christyi</name>
    <dbReference type="NCBI Taxonomy" id="43041"/>
    <lineage>
        <taxon>Eukaryota</taxon>
        <taxon>Metazoa</taxon>
        <taxon>Ecdysozoa</taxon>
        <taxon>Arthropoda</taxon>
        <taxon>Hexapoda</taxon>
        <taxon>Insecta</taxon>
        <taxon>Pterygota</taxon>
        <taxon>Neoptera</taxon>
        <taxon>Endopterygota</taxon>
        <taxon>Diptera</taxon>
        <taxon>Nematocera</taxon>
        <taxon>Culicoidea</taxon>
        <taxon>Culicidae</taxon>
        <taxon>Anophelinae</taxon>
        <taxon>Anopheles</taxon>
    </lineage>
</organism>
<dbReference type="VEuPathDB" id="VectorBase:ACHR006437"/>
<dbReference type="InterPro" id="IPR010512">
    <property type="entry name" value="DUF1091"/>
</dbReference>
<dbReference type="PANTHER" id="PTHR20898:SF1">
    <property type="entry name" value="MD-2-RELATED LIPID-RECOGNITION DOMAIN-CONTAINING PROTEIN"/>
    <property type="match status" value="1"/>
</dbReference>
<sequence length="605" mass="68296">SRIALLFDIGKGAFQAPLNNRTFSFCKFIGNPNVNRLAQIFHRELKRAGYIPNRCPIPPGVYTFRGVRASAMRLQPFFPEADFILDFTIGVGEVHTYDSRWHGSVRKMQCSKTTSGFIVVPFLTKTTVTVDMKYMIASGSLNNSARISTFTTKFLGNPNTHRLAQIFHREMRRTGYIPNKCPIPPALYAYRGVRVSAMRLPAFFPEADFILDITIGEGKENTYDSRWFGAIKRLQCTKTARCSFPCLLLGMALISVSGLRPYKTIPVVKNLTTQVNLKYLNATLVVHNTPTVNKVDMLLDVQRPLANLWMNFVLWIDIASASLQAPLQNHTYDFCEFLKNPNVHRLSQIIHREVSRNGNMPPNCPILTGLYAFYGIQTGALRFPAFFPAVNYVLRVALATGNEVFYDGRFYGTFKRIKCTRVWIIVLFSLSCKNISVSCRNALKVIPIVTSVRLQDNLKYLNSSAIIRNTPMESRVDLVITLTRPLPDPWMNFVVWVDLGSGTLQAPLQNTTFEFCEFLKNPGLHRIGQILHREVKRHGNIPGCPIGPGLYKYGGISTAAMRLPGFVPVARYIMHVFLGVGKEIVYDSRWHGTLKRVKCTGSTRC</sequence>
<dbReference type="PANTHER" id="PTHR20898">
    <property type="entry name" value="DAEDALUS ON 3-RELATED-RELATED"/>
    <property type="match status" value="1"/>
</dbReference>
<keyword evidence="3" id="KW-1185">Reference proteome</keyword>
<accession>A0A182K6Q2</accession>